<gene>
    <name evidence="6" type="ORF">D0907_19420</name>
    <name evidence="7" type="ORF">SAMN04487854_10414</name>
</gene>
<geneLocation type="plasmid" evidence="6 9">
    <name>unnamed1</name>
</geneLocation>
<proteinExistence type="predicted"/>
<name>A0AAD0WEY6_9GAMM</name>
<dbReference type="SUPFAM" id="SSF46785">
    <property type="entry name" value="Winged helix' DNA-binding domain"/>
    <property type="match status" value="1"/>
</dbReference>
<dbReference type="GO" id="GO:0003677">
    <property type="term" value="F:DNA binding"/>
    <property type="evidence" value="ECO:0007669"/>
    <property type="project" value="UniProtKB-KW"/>
</dbReference>
<protein>
    <submittedName>
        <fullName evidence="6 7">Transcriptional regulator</fullName>
    </submittedName>
</protein>
<evidence type="ECO:0000313" key="8">
    <source>
        <dbReference type="Proteomes" id="UP000183805"/>
    </source>
</evidence>
<dbReference type="SMART" id="SM00418">
    <property type="entry name" value="HTH_ARSR"/>
    <property type="match status" value="1"/>
</dbReference>
<dbReference type="Proteomes" id="UP000183805">
    <property type="component" value="Unassembled WGS sequence"/>
</dbReference>
<dbReference type="FunFam" id="1.10.10.10:FF:000279">
    <property type="entry name" value="Transcriptional regulator, ArsR family"/>
    <property type="match status" value="1"/>
</dbReference>
<evidence type="ECO:0000313" key="7">
    <source>
        <dbReference type="EMBL" id="SFT51621.1"/>
    </source>
</evidence>
<dbReference type="PANTHER" id="PTHR33154">
    <property type="entry name" value="TRANSCRIPTIONAL REGULATOR, ARSR FAMILY"/>
    <property type="match status" value="1"/>
</dbReference>
<evidence type="ECO:0000256" key="2">
    <source>
        <dbReference type="ARBA" id="ARBA00023015"/>
    </source>
</evidence>
<dbReference type="RefSeq" id="WP_036972337.1">
    <property type="nucleotide sequence ID" value="NZ_CP032091.1"/>
</dbReference>
<dbReference type="PRINTS" id="PR00778">
    <property type="entry name" value="HTHARSR"/>
</dbReference>
<dbReference type="EMBL" id="FPAZ01000004">
    <property type="protein sequence ID" value="SFT51621.1"/>
    <property type="molecule type" value="Genomic_DNA"/>
</dbReference>
<dbReference type="GO" id="GO:0003700">
    <property type="term" value="F:DNA-binding transcription factor activity"/>
    <property type="evidence" value="ECO:0007669"/>
    <property type="project" value="InterPro"/>
</dbReference>
<dbReference type="PANTHER" id="PTHR33154:SF18">
    <property type="entry name" value="ARSENICAL RESISTANCE OPERON REPRESSOR"/>
    <property type="match status" value="1"/>
</dbReference>
<keyword evidence="6" id="KW-0614">Plasmid</keyword>
<dbReference type="InterPro" id="IPR001845">
    <property type="entry name" value="HTH_ArsR_DNA-bd_dom"/>
</dbReference>
<evidence type="ECO:0000259" key="5">
    <source>
        <dbReference type="PROSITE" id="PS50987"/>
    </source>
</evidence>
<dbReference type="NCBIfam" id="NF033788">
    <property type="entry name" value="HTH_metalloreg"/>
    <property type="match status" value="1"/>
</dbReference>
<evidence type="ECO:0000313" key="9">
    <source>
        <dbReference type="Proteomes" id="UP000264605"/>
    </source>
</evidence>
<dbReference type="GO" id="GO:0046685">
    <property type="term" value="P:response to arsenic-containing substance"/>
    <property type="evidence" value="ECO:0007669"/>
    <property type="project" value="UniProtKB-KW"/>
</dbReference>
<dbReference type="CDD" id="cd00090">
    <property type="entry name" value="HTH_ARSR"/>
    <property type="match status" value="1"/>
</dbReference>
<dbReference type="GeneID" id="99507658"/>
<sequence>MNNLEPTAFFKCLADETRLKTLLLIMHQQELCVCELVAALALSQPKISRHLALLRKSGLLSDRKQSQWVYYQLNSDLPNWTQQILKATLDSNFQLIDTDLTRLETMGNRPERQAHCC</sequence>
<dbReference type="InterPro" id="IPR036390">
    <property type="entry name" value="WH_DNA-bd_sf"/>
</dbReference>
<keyword evidence="4" id="KW-0804">Transcription</keyword>
<evidence type="ECO:0000313" key="6">
    <source>
        <dbReference type="EMBL" id="AXV67476.1"/>
    </source>
</evidence>
<accession>A0AAD0WEY6</accession>
<evidence type="ECO:0000256" key="1">
    <source>
        <dbReference type="ARBA" id="ARBA00022849"/>
    </source>
</evidence>
<keyword evidence="2" id="KW-0805">Transcription regulation</keyword>
<dbReference type="InterPro" id="IPR036388">
    <property type="entry name" value="WH-like_DNA-bd_sf"/>
</dbReference>
<dbReference type="KEGG" id="pdj:D0907_19420"/>
<dbReference type="Gene3D" id="1.10.10.10">
    <property type="entry name" value="Winged helix-like DNA-binding domain superfamily/Winged helix DNA-binding domain"/>
    <property type="match status" value="1"/>
</dbReference>
<evidence type="ECO:0000256" key="3">
    <source>
        <dbReference type="ARBA" id="ARBA00023125"/>
    </source>
</evidence>
<dbReference type="InterPro" id="IPR051081">
    <property type="entry name" value="HTH_MetalResp_TranReg"/>
</dbReference>
<dbReference type="EMBL" id="CP032091">
    <property type="protein sequence ID" value="AXV67476.1"/>
    <property type="molecule type" value="Genomic_DNA"/>
</dbReference>
<dbReference type="NCBIfam" id="NF007528">
    <property type="entry name" value="PRK10141.1"/>
    <property type="match status" value="1"/>
</dbReference>
<keyword evidence="8" id="KW-1185">Reference proteome</keyword>
<reference evidence="6 9" key="2">
    <citation type="submission" date="2018-08" db="EMBL/GenBank/DDBJ databases">
        <title>Draft genome sequence of Pseudoalteromonas donghaensis HJ51.</title>
        <authorList>
            <person name="Oh J."/>
            <person name="Roh D."/>
        </authorList>
    </citation>
    <scope>NUCLEOTIDE SEQUENCE [LARGE SCALE GENOMIC DNA]</scope>
    <source>
        <strain evidence="6 9">HJ51</strain>
        <plasmid evidence="6 9">unnamed1</plasmid>
    </source>
</reference>
<feature type="domain" description="HTH arsR-type" evidence="5">
    <location>
        <begin position="1"/>
        <end position="92"/>
    </location>
</feature>
<evidence type="ECO:0000256" key="4">
    <source>
        <dbReference type="ARBA" id="ARBA00023163"/>
    </source>
</evidence>
<reference evidence="7 8" key="1">
    <citation type="submission" date="2016-10" db="EMBL/GenBank/DDBJ databases">
        <authorList>
            <person name="Varghese N."/>
            <person name="Submissions S."/>
        </authorList>
    </citation>
    <scope>NUCLEOTIDE SEQUENCE [LARGE SCALE GENOMIC DNA]</scope>
    <source>
        <strain evidence="7 8">CGMCC 1.8499</strain>
    </source>
</reference>
<dbReference type="PROSITE" id="PS50987">
    <property type="entry name" value="HTH_ARSR_2"/>
    <property type="match status" value="1"/>
</dbReference>
<keyword evidence="3" id="KW-0238">DNA-binding</keyword>
<dbReference type="Proteomes" id="UP000264605">
    <property type="component" value="Plasmid unnamed1"/>
</dbReference>
<organism evidence="6 9">
    <name type="scientific">Pseudoalteromonas lipolytica</name>
    <dbReference type="NCBI Taxonomy" id="570156"/>
    <lineage>
        <taxon>Bacteria</taxon>
        <taxon>Pseudomonadati</taxon>
        <taxon>Pseudomonadota</taxon>
        <taxon>Gammaproteobacteria</taxon>
        <taxon>Alteromonadales</taxon>
        <taxon>Pseudoalteromonadaceae</taxon>
        <taxon>Pseudoalteromonas</taxon>
    </lineage>
</organism>
<dbReference type="Pfam" id="PF01022">
    <property type="entry name" value="HTH_5"/>
    <property type="match status" value="1"/>
</dbReference>
<dbReference type="InterPro" id="IPR011991">
    <property type="entry name" value="ArsR-like_HTH"/>
</dbReference>
<dbReference type="AlphaFoldDB" id="A0AAD0WEY6"/>
<keyword evidence="1" id="KW-0059">Arsenical resistance</keyword>